<organism evidence="1">
    <name type="scientific">marine sediment metagenome</name>
    <dbReference type="NCBI Taxonomy" id="412755"/>
    <lineage>
        <taxon>unclassified sequences</taxon>
        <taxon>metagenomes</taxon>
        <taxon>ecological metagenomes</taxon>
    </lineage>
</organism>
<name>X0TIJ5_9ZZZZ</name>
<evidence type="ECO:0008006" key="2">
    <source>
        <dbReference type="Google" id="ProtNLM"/>
    </source>
</evidence>
<dbReference type="EMBL" id="BARS01004294">
    <property type="protein sequence ID" value="GAF75930.1"/>
    <property type="molecule type" value="Genomic_DNA"/>
</dbReference>
<reference evidence="1" key="1">
    <citation type="journal article" date="2014" name="Front. Microbiol.">
        <title>High frequency of phylogenetically diverse reductive dehalogenase-homologous genes in deep subseafloor sedimentary metagenomes.</title>
        <authorList>
            <person name="Kawai M."/>
            <person name="Futagami T."/>
            <person name="Toyoda A."/>
            <person name="Takaki Y."/>
            <person name="Nishi S."/>
            <person name="Hori S."/>
            <person name="Arai W."/>
            <person name="Tsubouchi T."/>
            <person name="Morono Y."/>
            <person name="Uchiyama I."/>
            <person name="Ito T."/>
            <person name="Fujiyama A."/>
            <person name="Inagaki F."/>
            <person name="Takami H."/>
        </authorList>
    </citation>
    <scope>NUCLEOTIDE SEQUENCE</scope>
    <source>
        <strain evidence="1">Expedition CK06-06</strain>
    </source>
</reference>
<gene>
    <name evidence="1" type="ORF">S01H1_08362</name>
</gene>
<protein>
    <recommendedName>
        <fullName evidence="2">Glycosyltransferase subfamily 4-like N-terminal domain-containing protein</fullName>
    </recommendedName>
</protein>
<proteinExistence type="predicted"/>
<dbReference type="AlphaFoldDB" id="X0TIJ5"/>
<evidence type="ECO:0000313" key="1">
    <source>
        <dbReference type="EMBL" id="GAF75930.1"/>
    </source>
</evidence>
<sequence length="62" mass="7174">MVEHKEAPVPWTESQIRIGRNISDKKTMKILIFTYEIFPQPGGIQKYIHTLSKALGEIFSKE</sequence>
<comment type="caution">
    <text evidence="1">The sequence shown here is derived from an EMBL/GenBank/DDBJ whole genome shotgun (WGS) entry which is preliminary data.</text>
</comment>
<accession>X0TIJ5</accession>
<feature type="non-terminal residue" evidence="1">
    <location>
        <position position="62"/>
    </location>
</feature>
<dbReference type="Gene3D" id="3.40.50.2000">
    <property type="entry name" value="Glycogen Phosphorylase B"/>
    <property type="match status" value="1"/>
</dbReference>